<sequence length="61" mass="6968">MAAMLPAERRRDVVPVWTGRLRNSTYYAWRCRGEFGLLESAELFRIMKLPGGVRVRGGGRT</sequence>
<evidence type="ECO:0000313" key="2">
    <source>
        <dbReference type="Proteomes" id="UP000646749"/>
    </source>
</evidence>
<dbReference type="Proteomes" id="UP000646749">
    <property type="component" value="Unassembled WGS sequence"/>
</dbReference>
<name>A0ABQ4E6G7_9ACTN</name>
<gene>
    <name evidence="1" type="ORF">Pen02_52270</name>
</gene>
<evidence type="ECO:0000313" key="1">
    <source>
        <dbReference type="EMBL" id="GIG90291.1"/>
    </source>
</evidence>
<dbReference type="RefSeq" id="WP_203868724.1">
    <property type="nucleotide sequence ID" value="NZ_BONW01000026.1"/>
</dbReference>
<reference evidence="1 2" key="1">
    <citation type="submission" date="2021-01" db="EMBL/GenBank/DDBJ databases">
        <title>Whole genome shotgun sequence of Plantactinospora endophytica NBRC 110450.</title>
        <authorList>
            <person name="Komaki H."/>
            <person name="Tamura T."/>
        </authorList>
    </citation>
    <scope>NUCLEOTIDE SEQUENCE [LARGE SCALE GENOMIC DNA]</scope>
    <source>
        <strain evidence="1 2">NBRC 110450</strain>
    </source>
</reference>
<comment type="caution">
    <text evidence="1">The sequence shown here is derived from an EMBL/GenBank/DDBJ whole genome shotgun (WGS) entry which is preliminary data.</text>
</comment>
<keyword evidence="2" id="KW-1185">Reference proteome</keyword>
<accession>A0ABQ4E6G7</accession>
<dbReference type="EMBL" id="BONW01000026">
    <property type="protein sequence ID" value="GIG90291.1"/>
    <property type="molecule type" value="Genomic_DNA"/>
</dbReference>
<proteinExistence type="predicted"/>
<protein>
    <submittedName>
        <fullName evidence="1">Uncharacterized protein</fullName>
    </submittedName>
</protein>
<organism evidence="1 2">
    <name type="scientific">Plantactinospora endophytica</name>
    <dbReference type="NCBI Taxonomy" id="673535"/>
    <lineage>
        <taxon>Bacteria</taxon>
        <taxon>Bacillati</taxon>
        <taxon>Actinomycetota</taxon>
        <taxon>Actinomycetes</taxon>
        <taxon>Micromonosporales</taxon>
        <taxon>Micromonosporaceae</taxon>
        <taxon>Plantactinospora</taxon>
    </lineage>
</organism>